<reference evidence="3" key="1">
    <citation type="submission" date="2020-05" db="EMBL/GenBank/DDBJ databases">
        <title>Phylogenomic resolution of chytrid fungi.</title>
        <authorList>
            <person name="Stajich J.E."/>
            <person name="Amses K."/>
            <person name="Simmons R."/>
            <person name="Seto K."/>
            <person name="Myers J."/>
            <person name="Bonds A."/>
            <person name="Quandt C.A."/>
            <person name="Barry K."/>
            <person name="Liu P."/>
            <person name="Grigoriev I."/>
            <person name="Longcore J.E."/>
            <person name="James T.Y."/>
        </authorList>
    </citation>
    <scope>NUCLEOTIDE SEQUENCE</scope>
    <source>
        <strain evidence="3">JEL0318</strain>
    </source>
</reference>
<dbReference type="AlphaFoldDB" id="A0AAD5S3Z7"/>
<accession>A0AAD5S3Z7</accession>
<evidence type="ECO:0000256" key="2">
    <source>
        <dbReference type="SAM" id="Phobius"/>
    </source>
</evidence>
<name>A0AAD5S3Z7_9FUNG</name>
<keyword evidence="2" id="KW-1133">Transmembrane helix</keyword>
<feature type="transmembrane region" description="Helical" evidence="2">
    <location>
        <begin position="110"/>
        <end position="129"/>
    </location>
</feature>
<protein>
    <submittedName>
        <fullName evidence="3">Uncharacterized protein</fullName>
    </submittedName>
</protein>
<dbReference type="EMBL" id="JADGJD010001634">
    <property type="protein sequence ID" value="KAJ3039461.1"/>
    <property type="molecule type" value="Genomic_DNA"/>
</dbReference>
<evidence type="ECO:0000256" key="1">
    <source>
        <dbReference type="SAM" id="MobiDB-lite"/>
    </source>
</evidence>
<keyword evidence="2" id="KW-0812">Transmembrane</keyword>
<sequence>MRRSKNKSQHKEKKGRVTAENQVLVERDGRVAAEAALNQERALKTAMEAKLDGVAMKVEVMTATIGGGSGWGIGVGTAVGDQGLKGGVARIEATLKAWGKEKEARDAVEYWLSMAAGVAFGFLCLLSWGHCLLYKDGKPAQTTFDDSATTGGGMYGMRAAILKRM</sequence>
<keyword evidence="4" id="KW-1185">Reference proteome</keyword>
<feature type="compositionally biased region" description="Basic residues" evidence="1">
    <location>
        <begin position="1"/>
        <end position="16"/>
    </location>
</feature>
<keyword evidence="2" id="KW-0472">Membrane</keyword>
<organism evidence="3 4">
    <name type="scientific">Rhizophlyctis rosea</name>
    <dbReference type="NCBI Taxonomy" id="64517"/>
    <lineage>
        <taxon>Eukaryota</taxon>
        <taxon>Fungi</taxon>
        <taxon>Fungi incertae sedis</taxon>
        <taxon>Chytridiomycota</taxon>
        <taxon>Chytridiomycota incertae sedis</taxon>
        <taxon>Chytridiomycetes</taxon>
        <taxon>Rhizophlyctidales</taxon>
        <taxon>Rhizophlyctidaceae</taxon>
        <taxon>Rhizophlyctis</taxon>
    </lineage>
</organism>
<dbReference type="Proteomes" id="UP001212841">
    <property type="component" value="Unassembled WGS sequence"/>
</dbReference>
<evidence type="ECO:0000313" key="4">
    <source>
        <dbReference type="Proteomes" id="UP001212841"/>
    </source>
</evidence>
<proteinExistence type="predicted"/>
<feature type="region of interest" description="Disordered" evidence="1">
    <location>
        <begin position="1"/>
        <end position="20"/>
    </location>
</feature>
<evidence type="ECO:0000313" key="3">
    <source>
        <dbReference type="EMBL" id="KAJ3039461.1"/>
    </source>
</evidence>
<comment type="caution">
    <text evidence="3">The sequence shown here is derived from an EMBL/GenBank/DDBJ whole genome shotgun (WGS) entry which is preliminary data.</text>
</comment>
<gene>
    <name evidence="3" type="ORF">HK097_002829</name>
</gene>